<dbReference type="AlphaFoldDB" id="A0A9J6ZMG5"/>
<dbReference type="InterPro" id="IPR011990">
    <property type="entry name" value="TPR-like_helical_dom_sf"/>
</dbReference>
<dbReference type="SUPFAM" id="SSF82171">
    <property type="entry name" value="DPP6 N-terminal domain-like"/>
    <property type="match status" value="1"/>
</dbReference>
<dbReference type="InterPro" id="IPR011042">
    <property type="entry name" value="6-blade_b-propeller_TolB-like"/>
</dbReference>
<name>A0A9J6ZMG5_9BACT</name>
<organism evidence="1 2">
    <name type="scientific">Xiashengella succiniciproducens</name>
    <dbReference type="NCBI Taxonomy" id="2949635"/>
    <lineage>
        <taxon>Bacteria</taxon>
        <taxon>Pseudomonadati</taxon>
        <taxon>Bacteroidota</taxon>
        <taxon>Bacteroidia</taxon>
        <taxon>Marinilabiliales</taxon>
        <taxon>Marinilabiliaceae</taxon>
        <taxon>Xiashengella</taxon>
    </lineage>
</organism>
<dbReference type="KEGG" id="alkq:M9189_09370"/>
<evidence type="ECO:0000313" key="2">
    <source>
        <dbReference type="Proteomes" id="UP001056426"/>
    </source>
</evidence>
<dbReference type="RefSeq" id="WP_250722661.1">
    <property type="nucleotide sequence ID" value="NZ_CP098400.1"/>
</dbReference>
<dbReference type="Gene3D" id="2.120.10.30">
    <property type="entry name" value="TolB, C-terminal domain"/>
    <property type="match status" value="1"/>
</dbReference>
<gene>
    <name evidence="1" type="ORF">M9189_09370</name>
</gene>
<dbReference type="EMBL" id="CP098400">
    <property type="protein sequence ID" value="URW79060.1"/>
    <property type="molecule type" value="Genomic_DNA"/>
</dbReference>
<dbReference type="InterPro" id="IPR011659">
    <property type="entry name" value="WD40"/>
</dbReference>
<proteinExistence type="predicted"/>
<evidence type="ECO:0000313" key="1">
    <source>
        <dbReference type="EMBL" id="URW79060.1"/>
    </source>
</evidence>
<dbReference type="SUPFAM" id="SSF48452">
    <property type="entry name" value="TPR-like"/>
    <property type="match status" value="1"/>
</dbReference>
<dbReference type="Proteomes" id="UP001056426">
    <property type="component" value="Chromosome"/>
</dbReference>
<accession>A0A9J6ZMG5</accession>
<reference evidence="1" key="1">
    <citation type="submission" date="2022-05" db="EMBL/GenBank/DDBJ databases">
        <authorList>
            <person name="Sun X."/>
        </authorList>
    </citation>
    <scope>NUCLEOTIDE SEQUENCE</scope>
    <source>
        <strain evidence="1">Ai-910</strain>
    </source>
</reference>
<dbReference type="Gene3D" id="1.25.40.10">
    <property type="entry name" value="Tetratricopeptide repeat domain"/>
    <property type="match status" value="1"/>
</dbReference>
<sequence length="530" mass="59255">MRTILSVLIILCLTVFGAEAQQKIVKLAKSHIDSERYSEAIRVLQPLISSGNTNGTVYLYAGIAYLSEPGGSEHAITLFDKAIELLPLKGSTKKDAVDARYYKMLALHQSYRFDEAFKQGEELLSIIPRSDTELLNSVNRELTYARNAIELVENPVSLQIQNMGRALNSQYKEHSPVVSLDESTIFFTSNRPQTGLVKDDGGYFECIYVSYWRNGSWTAAQPLQLPGSYYGNRATVSVSADGNSVIFYQNDGVIGNLYESRLVFGQWTEPTPFPAPINSGSNETHASLSLDGQIIVFTSDRPGGYGGKDIYISYKLPDGSWGTPINLGPNINTDLDEDSPFLHPDGVTLYFSSEGHNSMGGHDIFYSVMDEKGEWGKAVNMGYPVNTVFDDKFFLPTPDGQRVYYASSQQNEGYGDMDIYLIALPHDDERSLAVVSRFIYDEKGMPFSDVLVRVYDNDTNTLQGVFRPNTLSGKFVAVLNAGMNYRMELEAQGYERIRETFKIDLREVYGTRQRAFYLDPIILKPLNSAE</sequence>
<reference evidence="1" key="2">
    <citation type="submission" date="2022-06" db="EMBL/GenBank/DDBJ databases">
        <title>Xiashengella guii gen. nov. sp. nov., a bacterium isolated form anaerobic digestion tank.</title>
        <authorList>
            <person name="Huang H."/>
        </authorList>
    </citation>
    <scope>NUCLEOTIDE SEQUENCE</scope>
    <source>
        <strain evidence="1">Ai-910</strain>
    </source>
</reference>
<keyword evidence="2" id="KW-1185">Reference proteome</keyword>
<protein>
    <submittedName>
        <fullName evidence="1">Uncharacterized protein</fullName>
    </submittedName>
</protein>
<dbReference type="Pfam" id="PF07676">
    <property type="entry name" value="PD40"/>
    <property type="match status" value="4"/>
</dbReference>